<dbReference type="CDD" id="cd20625">
    <property type="entry name" value="CYP164-like"/>
    <property type="match status" value="1"/>
</dbReference>
<evidence type="ECO:0000256" key="4">
    <source>
        <dbReference type="ARBA" id="ARBA00023002"/>
    </source>
</evidence>
<comment type="function">
    <text evidence="7">Cytochromes P450 are a group of heme-thiolate monooxygenases. They oxidize a variety of structurally unrelated compounds, including steroids, fatty acids, and xenobiotics.</text>
</comment>
<reference evidence="9 10" key="1">
    <citation type="submission" date="2014-03" db="EMBL/GenBank/DDBJ databases">
        <title>The draft genome sequence of Thioclava dalianensis DLFJ1-1.</title>
        <authorList>
            <person name="Lai Q."/>
            <person name="Shao Z."/>
        </authorList>
    </citation>
    <scope>NUCLEOTIDE SEQUENCE [LARGE SCALE GENOMIC DNA]</scope>
    <source>
        <strain evidence="9 10">DLFJ1-1</strain>
    </source>
</reference>
<keyword evidence="2 8" id="KW-0349">Heme</keyword>
<keyword evidence="4 8" id="KW-0560">Oxidoreductase</keyword>
<gene>
    <name evidence="9" type="ORF">DL1_08795</name>
</gene>
<keyword evidence="10" id="KW-1185">Reference proteome</keyword>
<evidence type="ECO:0000256" key="2">
    <source>
        <dbReference type="ARBA" id="ARBA00022617"/>
    </source>
</evidence>
<dbReference type="InterPro" id="IPR017972">
    <property type="entry name" value="Cyt_P450_CS"/>
</dbReference>
<dbReference type="GO" id="GO:0005506">
    <property type="term" value="F:iron ion binding"/>
    <property type="evidence" value="ECO:0007669"/>
    <property type="project" value="InterPro"/>
</dbReference>
<dbReference type="PRINTS" id="PR00385">
    <property type="entry name" value="P450"/>
</dbReference>
<evidence type="ECO:0000256" key="8">
    <source>
        <dbReference type="RuleBase" id="RU000461"/>
    </source>
</evidence>
<evidence type="ECO:0000313" key="10">
    <source>
        <dbReference type="Proteomes" id="UP000027725"/>
    </source>
</evidence>
<evidence type="ECO:0000256" key="6">
    <source>
        <dbReference type="ARBA" id="ARBA00023033"/>
    </source>
</evidence>
<dbReference type="Gene3D" id="1.10.630.10">
    <property type="entry name" value="Cytochrome P450"/>
    <property type="match status" value="1"/>
</dbReference>
<organism evidence="9 10">
    <name type="scientific">Thioclava dalianensis</name>
    <dbReference type="NCBI Taxonomy" id="1185766"/>
    <lineage>
        <taxon>Bacteria</taxon>
        <taxon>Pseudomonadati</taxon>
        <taxon>Pseudomonadota</taxon>
        <taxon>Alphaproteobacteria</taxon>
        <taxon>Rhodobacterales</taxon>
        <taxon>Paracoccaceae</taxon>
        <taxon>Thioclava</taxon>
    </lineage>
</organism>
<dbReference type="InterPro" id="IPR001128">
    <property type="entry name" value="Cyt_P450"/>
</dbReference>
<dbReference type="STRING" id="1185766.SAMN05216224_11066"/>
<dbReference type="SUPFAM" id="SSF48264">
    <property type="entry name" value="Cytochrome P450"/>
    <property type="match status" value="1"/>
</dbReference>
<dbReference type="GO" id="GO:0020037">
    <property type="term" value="F:heme binding"/>
    <property type="evidence" value="ECO:0007669"/>
    <property type="project" value="InterPro"/>
</dbReference>
<comment type="similarity">
    <text evidence="1 8">Belongs to the cytochrome P450 family.</text>
</comment>
<dbReference type="Proteomes" id="UP000027725">
    <property type="component" value="Unassembled WGS sequence"/>
</dbReference>
<dbReference type="EMBL" id="JHEH01000024">
    <property type="protein sequence ID" value="KEP68750.1"/>
    <property type="molecule type" value="Genomic_DNA"/>
</dbReference>
<dbReference type="FunFam" id="1.10.630.10:FF:000018">
    <property type="entry name" value="Cytochrome P450 monooxygenase"/>
    <property type="match status" value="1"/>
</dbReference>
<name>A0A074TF46_9RHOB</name>
<protein>
    <submittedName>
        <fullName evidence="9">Cytochrome P450</fullName>
    </submittedName>
</protein>
<dbReference type="PRINTS" id="PR00359">
    <property type="entry name" value="BP450"/>
</dbReference>
<sequence length="414" mass="46597">MTGTARIDQTDSEKAQAFNLLAPPDDYFDDPSKYFRLLRDGDPVHRQADGTVLLTRYDDVRQVWRDLSGLVYKGEYFEKKFGKGPLLEHHTSTMLFRDNPDHDRLRDIVNPFFSQTSIKSLTDFTQDVIDREIKKVKQMGEFDFVRDFAFRIPVALICRVIGIPVEDADYIQGVGRKVLFPLNPQVSVEAIKQGHEAVTEFMGYLLPFLDEIKARRTIDPSESILCAMAAAQRNGVEVSDAEILHMCIVTLNGGHETTTNLISQSMHFLMDDPESKRQLVEGEVALPTALEELIRFITPLQLQGRRTTNDVELASGNGTIPAGTEVVLAQASANRDERVFEDPDRLNFARRPNNHVAFGAGIHVCLGRPLARMEAPIALASVLKELPTLVRNGEARFQHNTRFRGLEELPVRLA</sequence>
<evidence type="ECO:0000256" key="7">
    <source>
        <dbReference type="ARBA" id="ARBA00043906"/>
    </source>
</evidence>
<dbReference type="AlphaFoldDB" id="A0A074TF46"/>
<evidence type="ECO:0000256" key="5">
    <source>
        <dbReference type="ARBA" id="ARBA00023004"/>
    </source>
</evidence>
<evidence type="ECO:0000313" key="9">
    <source>
        <dbReference type="EMBL" id="KEP68750.1"/>
    </source>
</evidence>
<dbReference type="GO" id="GO:0004497">
    <property type="term" value="F:monooxygenase activity"/>
    <property type="evidence" value="ECO:0007669"/>
    <property type="project" value="UniProtKB-KW"/>
</dbReference>
<dbReference type="PANTHER" id="PTHR46696:SF3">
    <property type="entry name" value="PULCHERRIMINIC ACID SYNTHASE"/>
    <property type="match status" value="1"/>
</dbReference>
<dbReference type="PANTHER" id="PTHR46696">
    <property type="entry name" value="P450, PUTATIVE (EUROFUNG)-RELATED"/>
    <property type="match status" value="1"/>
</dbReference>
<proteinExistence type="inferred from homology"/>
<dbReference type="PROSITE" id="PS00086">
    <property type="entry name" value="CYTOCHROME_P450"/>
    <property type="match status" value="1"/>
</dbReference>
<keyword evidence="5 8" id="KW-0408">Iron</keyword>
<dbReference type="OrthoDB" id="9801155at2"/>
<accession>A0A074TF46</accession>
<dbReference type="RefSeq" id="WP_038068049.1">
    <property type="nucleotide sequence ID" value="NZ_FOVB01000010.1"/>
</dbReference>
<dbReference type="InterPro" id="IPR036396">
    <property type="entry name" value="Cyt_P450_sf"/>
</dbReference>
<evidence type="ECO:0000256" key="3">
    <source>
        <dbReference type="ARBA" id="ARBA00022723"/>
    </source>
</evidence>
<comment type="caution">
    <text evidence="9">The sequence shown here is derived from an EMBL/GenBank/DDBJ whole genome shotgun (WGS) entry which is preliminary data.</text>
</comment>
<dbReference type="eggNOG" id="COG2124">
    <property type="taxonomic scope" value="Bacteria"/>
</dbReference>
<keyword evidence="6 8" id="KW-0503">Monooxygenase</keyword>
<dbReference type="Pfam" id="PF00067">
    <property type="entry name" value="p450"/>
    <property type="match status" value="1"/>
</dbReference>
<dbReference type="GO" id="GO:0016705">
    <property type="term" value="F:oxidoreductase activity, acting on paired donors, with incorporation or reduction of molecular oxygen"/>
    <property type="evidence" value="ECO:0007669"/>
    <property type="project" value="InterPro"/>
</dbReference>
<evidence type="ECO:0000256" key="1">
    <source>
        <dbReference type="ARBA" id="ARBA00010617"/>
    </source>
</evidence>
<keyword evidence="3 8" id="KW-0479">Metal-binding</keyword>
<dbReference type="InterPro" id="IPR002397">
    <property type="entry name" value="Cyt_P450_B"/>
</dbReference>